<dbReference type="GO" id="GO:0015031">
    <property type="term" value="P:protein transport"/>
    <property type="evidence" value="ECO:0007669"/>
    <property type="project" value="UniProtKB-KW"/>
</dbReference>
<evidence type="ECO:0000256" key="5">
    <source>
        <dbReference type="ARBA" id="ARBA00022519"/>
    </source>
</evidence>
<proteinExistence type="inferred from homology"/>
<organism evidence="12 13">
    <name type="scientific">Ancylomarina salipaludis</name>
    <dbReference type="NCBI Taxonomy" id="2501299"/>
    <lineage>
        <taxon>Bacteria</taxon>
        <taxon>Pseudomonadati</taxon>
        <taxon>Bacteroidota</taxon>
        <taxon>Bacteroidia</taxon>
        <taxon>Marinilabiliales</taxon>
        <taxon>Marinifilaceae</taxon>
        <taxon>Ancylomarina</taxon>
    </lineage>
</organism>
<dbReference type="PROSITE" id="PS52015">
    <property type="entry name" value="TONB_CTD"/>
    <property type="match status" value="1"/>
</dbReference>
<dbReference type="GO" id="GO:0031992">
    <property type="term" value="F:energy transducer activity"/>
    <property type="evidence" value="ECO:0007669"/>
    <property type="project" value="InterPro"/>
</dbReference>
<keyword evidence="13" id="KW-1185">Reference proteome</keyword>
<dbReference type="PANTHER" id="PTHR33446">
    <property type="entry name" value="PROTEIN TONB-RELATED"/>
    <property type="match status" value="1"/>
</dbReference>
<keyword evidence="4" id="KW-1003">Cell membrane</keyword>
<dbReference type="RefSeq" id="WP_129253095.1">
    <property type="nucleotide sequence ID" value="NZ_SAXA01000002.1"/>
</dbReference>
<evidence type="ECO:0000259" key="11">
    <source>
        <dbReference type="PROSITE" id="PS52015"/>
    </source>
</evidence>
<dbReference type="InterPro" id="IPR003538">
    <property type="entry name" value="TonB"/>
</dbReference>
<comment type="similarity">
    <text evidence="2">Belongs to the TonB family.</text>
</comment>
<evidence type="ECO:0000313" key="13">
    <source>
        <dbReference type="Proteomes" id="UP000289703"/>
    </source>
</evidence>
<sequence>MLPKKRKSADLENKKSLFFEIGLAIALLMVFIAFNWRVPFHETEEIDAAQELTDLEEIIPITRQEPEKPKVKPPVKIRVQDVITIVENDSKEDPNLVIEEENINQETEIDAKPEEVTFETEEVDETAIFVVVEEMPIFRPDICKTMAEGNIELSKYIQKSIKYPVIASENGITGRVFVRFVVGRDGRVKNVEVLRGVDPYLDKEAVRVIESLPPFAPGKQRGVPVQVTYSTSINFVLQ</sequence>
<dbReference type="GO" id="GO:0098797">
    <property type="term" value="C:plasma membrane protein complex"/>
    <property type="evidence" value="ECO:0007669"/>
    <property type="project" value="TreeGrafter"/>
</dbReference>
<evidence type="ECO:0000256" key="10">
    <source>
        <dbReference type="SAM" id="Phobius"/>
    </source>
</evidence>
<comment type="subcellular location">
    <subcellularLocation>
        <location evidence="1">Cell inner membrane</location>
        <topology evidence="1">Single-pass membrane protein</topology>
        <orientation evidence="1">Periplasmic side</orientation>
    </subcellularLocation>
</comment>
<feature type="transmembrane region" description="Helical" evidence="10">
    <location>
        <begin position="16"/>
        <end position="36"/>
    </location>
</feature>
<dbReference type="AlphaFoldDB" id="A0A4Q1JR45"/>
<keyword evidence="7" id="KW-0653">Protein transport</keyword>
<evidence type="ECO:0000256" key="6">
    <source>
        <dbReference type="ARBA" id="ARBA00022692"/>
    </source>
</evidence>
<keyword evidence="9 10" id="KW-0472">Membrane</keyword>
<gene>
    <name evidence="12" type="ORF">EO244_03830</name>
</gene>
<comment type="caution">
    <text evidence="12">The sequence shown here is derived from an EMBL/GenBank/DDBJ whole genome shotgun (WGS) entry which is preliminary data.</text>
</comment>
<dbReference type="NCBIfam" id="TIGR01352">
    <property type="entry name" value="tonB_Cterm"/>
    <property type="match status" value="1"/>
</dbReference>
<keyword evidence="5" id="KW-0997">Cell inner membrane</keyword>
<dbReference type="Pfam" id="PF03544">
    <property type="entry name" value="TonB_C"/>
    <property type="match status" value="1"/>
</dbReference>
<evidence type="ECO:0000256" key="7">
    <source>
        <dbReference type="ARBA" id="ARBA00022927"/>
    </source>
</evidence>
<dbReference type="SUPFAM" id="SSF74653">
    <property type="entry name" value="TolA/TonB C-terminal domain"/>
    <property type="match status" value="1"/>
</dbReference>
<dbReference type="OrthoDB" id="9814002at2"/>
<dbReference type="Gene3D" id="3.30.1150.10">
    <property type="match status" value="1"/>
</dbReference>
<name>A0A4Q1JR45_9BACT</name>
<keyword evidence="8 10" id="KW-1133">Transmembrane helix</keyword>
<evidence type="ECO:0000256" key="4">
    <source>
        <dbReference type="ARBA" id="ARBA00022475"/>
    </source>
</evidence>
<evidence type="ECO:0000256" key="3">
    <source>
        <dbReference type="ARBA" id="ARBA00022448"/>
    </source>
</evidence>
<dbReference type="InterPro" id="IPR037682">
    <property type="entry name" value="TonB_C"/>
</dbReference>
<dbReference type="PANTHER" id="PTHR33446:SF2">
    <property type="entry name" value="PROTEIN TONB"/>
    <property type="match status" value="1"/>
</dbReference>
<accession>A0A4Q1JR45</accession>
<dbReference type="GO" id="GO:0055085">
    <property type="term" value="P:transmembrane transport"/>
    <property type="evidence" value="ECO:0007669"/>
    <property type="project" value="InterPro"/>
</dbReference>
<dbReference type="EMBL" id="SAXA01000002">
    <property type="protein sequence ID" value="RXQ96771.1"/>
    <property type="molecule type" value="Genomic_DNA"/>
</dbReference>
<evidence type="ECO:0000256" key="8">
    <source>
        <dbReference type="ARBA" id="ARBA00022989"/>
    </source>
</evidence>
<dbReference type="GO" id="GO:0030288">
    <property type="term" value="C:outer membrane-bounded periplasmic space"/>
    <property type="evidence" value="ECO:0007669"/>
    <property type="project" value="InterPro"/>
</dbReference>
<evidence type="ECO:0000256" key="2">
    <source>
        <dbReference type="ARBA" id="ARBA00006555"/>
    </source>
</evidence>
<keyword evidence="3" id="KW-0813">Transport</keyword>
<feature type="domain" description="TonB C-terminal" evidence="11">
    <location>
        <begin position="148"/>
        <end position="238"/>
    </location>
</feature>
<evidence type="ECO:0000313" key="12">
    <source>
        <dbReference type="EMBL" id="RXQ96771.1"/>
    </source>
</evidence>
<evidence type="ECO:0000256" key="1">
    <source>
        <dbReference type="ARBA" id="ARBA00004383"/>
    </source>
</evidence>
<dbReference type="GO" id="GO:0015891">
    <property type="term" value="P:siderophore transport"/>
    <property type="evidence" value="ECO:0007669"/>
    <property type="project" value="InterPro"/>
</dbReference>
<reference evidence="12 13" key="1">
    <citation type="submission" date="2019-01" db="EMBL/GenBank/DDBJ databases">
        <title>Ancylomarina salipaludis sp. nov., isolated from a salt marsh.</title>
        <authorList>
            <person name="Yoon J.-H."/>
        </authorList>
    </citation>
    <scope>NUCLEOTIDE SEQUENCE [LARGE SCALE GENOMIC DNA]</scope>
    <source>
        <strain evidence="12 13">SHSM-M15</strain>
    </source>
</reference>
<dbReference type="InterPro" id="IPR006260">
    <property type="entry name" value="TonB/TolA_C"/>
</dbReference>
<dbReference type="InterPro" id="IPR051045">
    <property type="entry name" value="TonB-dependent_transducer"/>
</dbReference>
<dbReference type="Proteomes" id="UP000289703">
    <property type="component" value="Unassembled WGS sequence"/>
</dbReference>
<dbReference type="PRINTS" id="PR01374">
    <property type="entry name" value="TONBPROTEIN"/>
</dbReference>
<keyword evidence="6 10" id="KW-0812">Transmembrane</keyword>
<evidence type="ECO:0000256" key="9">
    <source>
        <dbReference type="ARBA" id="ARBA00023136"/>
    </source>
</evidence>
<protein>
    <submittedName>
        <fullName evidence="12">Energy transducer TonB</fullName>
    </submittedName>
</protein>